<dbReference type="PANTHER" id="PTHR32243:SF52">
    <property type="entry name" value="ABC TRANSPORTER PERMEASE PROTEIN"/>
    <property type="match status" value="1"/>
</dbReference>
<keyword evidence="2 7" id="KW-0813">Transport</keyword>
<dbReference type="GO" id="GO:0005886">
    <property type="term" value="C:plasma membrane"/>
    <property type="evidence" value="ECO:0007669"/>
    <property type="project" value="UniProtKB-SubCell"/>
</dbReference>
<evidence type="ECO:0000256" key="7">
    <source>
        <dbReference type="RuleBase" id="RU363032"/>
    </source>
</evidence>
<feature type="transmembrane region" description="Helical" evidence="7">
    <location>
        <begin position="105"/>
        <end position="127"/>
    </location>
</feature>
<organism evidence="9 10">
    <name type="scientific">Lacisediminihabitans profunda</name>
    <dbReference type="NCBI Taxonomy" id="2594790"/>
    <lineage>
        <taxon>Bacteria</taxon>
        <taxon>Bacillati</taxon>
        <taxon>Actinomycetota</taxon>
        <taxon>Actinomycetes</taxon>
        <taxon>Micrococcales</taxon>
        <taxon>Microbacteriaceae</taxon>
        <taxon>Lacisediminihabitans</taxon>
    </lineage>
</organism>
<comment type="subcellular location">
    <subcellularLocation>
        <location evidence="1 7">Cell membrane</location>
        <topology evidence="1 7">Multi-pass membrane protein</topology>
    </subcellularLocation>
</comment>
<feature type="transmembrane region" description="Helical" evidence="7">
    <location>
        <begin position="12"/>
        <end position="33"/>
    </location>
</feature>
<dbReference type="SUPFAM" id="SSF161098">
    <property type="entry name" value="MetI-like"/>
    <property type="match status" value="1"/>
</dbReference>
<dbReference type="InterPro" id="IPR050901">
    <property type="entry name" value="BP-dep_ABC_trans_perm"/>
</dbReference>
<gene>
    <name evidence="9" type="ORF">FVP33_11615</name>
</gene>
<keyword evidence="6 7" id="KW-0472">Membrane</keyword>
<evidence type="ECO:0000256" key="1">
    <source>
        <dbReference type="ARBA" id="ARBA00004651"/>
    </source>
</evidence>
<evidence type="ECO:0000256" key="4">
    <source>
        <dbReference type="ARBA" id="ARBA00022692"/>
    </source>
</evidence>
<sequence>MVKGLAHVGNFIIAIALIVVSIYPVAWLIVVSLQSDSSAYQSPTNWIFVPQFGTYGKLFADPSFLASLANSVQLAVIATALCVLFGAMGGYALSRYKVPGATGLTFMFALSRLVPTFAIVVPTFYIYRQLNLLDTMAGLVLALVAFQVPLSALIMYRIFGGIPQSLDEAARIDGAGFLRILWQVILPVARPGLAASAVVTFVLIWNEFLFVLVLAGNQVVTIPVTIAGFQTDKQVLWSSIAATSVISLIPILLLIAFAQRHLLSGLGMGAVRE</sequence>
<evidence type="ECO:0000256" key="2">
    <source>
        <dbReference type="ARBA" id="ARBA00022448"/>
    </source>
</evidence>
<keyword evidence="3" id="KW-1003">Cell membrane</keyword>
<dbReference type="Gene3D" id="1.10.3720.10">
    <property type="entry name" value="MetI-like"/>
    <property type="match status" value="1"/>
</dbReference>
<keyword evidence="10" id="KW-1185">Reference proteome</keyword>
<dbReference type="InterPro" id="IPR035906">
    <property type="entry name" value="MetI-like_sf"/>
</dbReference>
<dbReference type="InterPro" id="IPR000515">
    <property type="entry name" value="MetI-like"/>
</dbReference>
<evidence type="ECO:0000256" key="6">
    <source>
        <dbReference type="ARBA" id="ARBA00023136"/>
    </source>
</evidence>
<dbReference type="AlphaFoldDB" id="A0A5C8UN26"/>
<feature type="transmembrane region" description="Helical" evidence="7">
    <location>
        <begin position="236"/>
        <end position="258"/>
    </location>
</feature>
<name>A0A5C8UN26_9MICO</name>
<feature type="transmembrane region" description="Helical" evidence="7">
    <location>
        <begin position="180"/>
        <end position="202"/>
    </location>
</feature>
<reference evidence="9 10" key="1">
    <citation type="submission" date="2019-08" db="EMBL/GenBank/DDBJ databases">
        <title>Bacterial whole genome sequence for Glaciihabitans sp. CHu50b-6-2.</title>
        <authorList>
            <person name="Jin L."/>
        </authorList>
    </citation>
    <scope>NUCLEOTIDE SEQUENCE [LARGE SCALE GENOMIC DNA]</scope>
    <source>
        <strain evidence="9 10">CHu50b-6-2</strain>
    </source>
</reference>
<feature type="transmembrane region" description="Helical" evidence="7">
    <location>
        <begin position="208"/>
        <end position="229"/>
    </location>
</feature>
<comment type="caution">
    <text evidence="9">The sequence shown here is derived from an EMBL/GenBank/DDBJ whole genome shotgun (WGS) entry which is preliminary data.</text>
</comment>
<dbReference type="RefSeq" id="WP_147783829.1">
    <property type="nucleotide sequence ID" value="NZ_VRMG01000008.1"/>
</dbReference>
<evidence type="ECO:0000256" key="3">
    <source>
        <dbReference type="ARBA" id="ARBA00022475"/>
    </source>
</evidence>
<accession>A0A5C8UN26</accession>
<feature type="transmembrane region" description="Helical" evidence="7">
    <location>
        <begin position="72"/>
        <end position="93"/>
    </location>
</feature>
<proteinExistence type="inferred from homology"/>
<evidence type="ECO:0000313" key="10">
    <source>
        <dbReference type="Proteomes" id="UP000321379"/>
    </source>
</evidence>
<keyword evidence="4 7" id="KW-0812">Transmembrane</keyword>
<dbReference type="CDD" id="cd06261">
    <property type="entry name" value="TM_PBP2"/>
    <property type="match status" value="1"/>
</dbReference>
<evidence type="ECO:0000313" key="9">
    <source>
        <dbReference type="EMBL" id="TXN29786.1"/>
    </source>
</evidence>
<keyword evidence="5 7" id="KW-1133">Transmembrane helix</keyword>
<comment type="similarity">
    <text evidence="7">Belongs to the binding-protein-dependent transport system permease family.</text>
</comment>
<dbReference type="GO" id="GO:0055085">
    <property type="term" value="P:transmembrane transport"/>
    <property type="evidence" value="ECO:0007669"/>
    <property type="project" value="InterPro"/>
</dbReference>
<dbReference type="PROSITE" id="PS50928">
    <property type="entry name" value="ABC_TM1"/>
    <property type="match status" value="1"/>
</dbReference>
<feature type="transmembrane region" description="Helical" evidence="7">
    <location>
        <begin position="139"/>
        <end position="159"/>
    </location>
</feature>
<dbReference type="Proteomes" id="UP000321379">
    <property type="component" value="Unassembled WGS sequence"/>
</dbReference>
<evidence type="ECO:0000259" key="8">
    <source>
        <dbReference type="PROSITE" id="PS50928"/>
    </source>
</evidence>
<dbReference type="Pfam" id="PF00528">
    <property type="entry name" value="BPD_transp_1"/>
    <property type="match status" value="1"/>
</dbReference>
<dbReference type="EMBL" id="VRMG01000008">
    <property type="protein sequence ID" value="TXN29786.1"/>
    <property type="molecule type" value="Genomic_DNA"/>
</dbReference>
<feature type="domain" description="ABC transmembrane type-1" evidence="8">
    <location>
        <begin position="68"/>
        <end position="258"/>
    </location>
</feature>
<protein>
    <submittedName>
        <fullName evidence="9">Carbohydrate ABC transporter permease</fullName>
    </submittedName>
</protein>
<evidence type="ECO:0000256" key="5">
    <source>
        <dbReference type="ARBA" id="ARBA00022989"/>
    </source>
</evidence>
<dbReference type="PANTHER" id="PTHR32243">
    <property type="entry name" value="MALTOSE TRANSPORT SYSTEM PERMEASE-RELATED"/>
    <property type="match status" value="1"/>
</dbReference>